<feature type="transmembrane region" description="Helical" evidence="2">
    <location>
        <begin position="531"/>
        <end position="550"/>
    </location>
</feature>
<dbReference type="GO" id="GO:0005886">
    <property type="term" value="C:plasma membrane"/>
    <property type="evidence" value="ECO:0007669"/>
    <property type="project" value="TreeGrafter"/>
</dbReference>
<feature type="transmembrane region" description="Helical" evidence="2">
    <location>
        <begin position="590"/>
        <end position="615"/>
    </location>
</feature>
<organism evidence="3 4">
    <name type="scientific">Euplotes crassus</name>
    <dbReference type="NCBI Taxonomy" id="5936"/>
    <lineage>
        <taxon>Eukaryota</taxon>
        <taxon>Sar</taxon>
        <taxon>Alveolata</taxon>
        <taxon>Ciliophora</taxon>
        <taxon>Intramacronucleata</taxon>
        <taxon>Spirotrichea</taxon>
        <taxon>Hypotrichia</taxon>
        <taxon>Euplotida</taxon>
        <taxon>Euplotidae</taxon>
        <taxon>Moneuplotes</taxon>
    </lineage>
</organism>
<name>A0AAD1XRP0_EUPCR</name>
<protein>
    <recommendedName>
        <fullName evidence="5">CSC1/OSCA1-like cytosolic domain-containing protein</fullName>
    </recommendedName>
</protein>
<dbReference type="AlphaFoldDB" id="A0AAD1XRP0"/>
<feature type="transmembrane region" description="Helical" evidence="2">
    <location>
        <begin position="169"/>
        <end position="188"/>
    </location>
</feature>
<dbReference type="PANTHER" id="PTHR13018:SF83">
    <property type="entry name" value="RRM DOMAIN-CONTAINING PROTEIN"/>
    <property type="match status" value="1"/>
</dbReference>
<dbReference type="Proteomes" id="UP001295684">
    <property type="component" value="Unassembled WGS sequence"/>
</dbReference>
<feature type="compositionally biased region" description="Basic residues" evidence="1">
    <location>
        <begin position="913"/>
        <end position="949"/>
    </location>
</feature>
<keyword evidence="4" id="KW-1185">Reference proteome</keyword>
<sequence length="967" mass="112642">MSRSRVVPNNDASFKSDNRIFRDDISESACNWNDKSDQEISVLQKLESQLGYTPADYEKGIMHRQENSVRKLDGTIYSLVDTDIFEFGRYGVGLYLYMLYIKHIIIAFAIMTLIAIPAFASNISGGYYAHRNFSVLGYTMLGNQDGFEEGTQLQHGIKAHSDNDLQKYLVIYSDLANTLFFFCFIYYLKYIGAVAIKEALYKTQTPSDYTLYVTGLPNEYQTVKDARPEDGKEATTKYRITIHEVEEHFAQYGKVVEVIFARKFGKMMKIYKKQDALNKKIFKREAKIRILAEENGRNPNKEVSLDQKLQKLVLRDRKMEQDIRNNYPKIRSYDDLHAFGAFVIFDDVLSCNRCFLDYKESNRLLYQNRLKFLDKYQIKCQYADDPVNINWDNLEVGRCESFRRSALTIAIAAGLLCITFLVVYVMRSFQNSLADPDGCETYEIYDTNSVDRSNNEAVTCVCINDGFFSIIFQPSKHNVCETYIRDYILRTLVTVVVSLIVSMINFMIKIVFRTLAKYERYKSLIHETESIFWKLFVSIFINMAILLLLINANFQSIGLIKDISDWLPIGGDLFFSGRYEDLDRSWYPRVGLAFCVLMISTIFSNLVSTGMWEVIRMYKRNIHAKKQLLQCDMNENMLGGVFEMDAKYGMSLAIIFLANLYYGSIPLLCPIMSIYFFIQFWLDKLYITKFARKPPHYQRNLHNMMIKIIPYSTFLHCAFSLWAYGNPEIWPENVEARVVDGITRYYPEERTFSERLFNHNSLPHFILLCVLIIIYLIEITLGSFFMNKVNKCLKRKKQLESNSNVNIEQKTFTKNRSKMSKFSQISYNPELNTNYAKVLLAMQDVAVVKKDIDPEDLPKITDKKDKMKKIKTSKLAYNEYKKKTMQKVNSFREESKNTDPFQDSSEEDPLEKKPKRHGQLPKLVKLKKKKSQKKEKTPTKNKKSKKHPKNAMNTFDPTKPPKTKSTT</sequence>
<dbReference type="EMBL" id="CAMPGE010019219">
    <property type="protein sequence ID" value="CAI2377567.1"/>
    <property type="molecule type" value="Genomic_DNA"/>
</dbReference>
<feature type="transmembrane region" description="Helical" evidence="2">
    <location>
        <begin position="99"/>
        <end position="120"/>
    </location>
</feature>
<keyword evidence="2" id="KW-1133">Transmembrane helix</keyword>
<comment type="caution">
    <text evidence="3">The sequence shown here is derived from an EMBL/GenBank/DDBJ whole genome shotgun (WGS) entry which is preliminary data.</text>
</comment>
<dbReference type="GO" id="GO:0005227">
    <property type="term" value="F:calcium-activated cation channel activity"/>
    <property type="evidence" value="ECO:0007669"/>
    <property type="project" value="InterPro"/>
</dbReference>
<feature type="transmembrane region" description="Helical" evidence="2">
    <location>
        <begin position="406"/>
        <end position="426"/>
    </location>
</feature>
<keyword evidence="2" id="KW-0812">Transmembrane</keyword>
<keyword evidence="2" id="KW-0472">Membrane</keyword>
<feature type="transmembrane region" description="Helical" evidence="2">
    <location>
        <begin position="664"/>
        <end position="683"/>
    </location>
</feature>
<gene>
    <name evidence="3" type="ORF">ECRASSUSDP1_LOCUS18955</name>
</gene>
<feature type="region of interest" description="Disordered" evidence="1">
    <location>
        <begin position="888"/>
        <end position="967"/>
    </location>
</feature>
<evidence type="ECO:0000313" key="3">
    <source>
        <dbReference type="EMBL" id="CAI2377567.1"/>
    </source>
</evidence>
<feature type="transmembrane region" description="Helical" evidence="2">
    <location>
        <begin position="487"/>
        <end position="511"/>
    </location>
</feature>
<proteinExistence type="predicted"/>
<dbReference type="InterPro" id="IPR045122">
    <property type="entry name" value="Csc1-like"/>
</dbReference>
<accession>A0AAD1XRP0</accession>
<reference evidence="3" key="1">
    <citation type="submission" date="2023-07" db="EMBL/GenBank/DDBJ databases">
        <authorList>
            <consortium name="AG Swart"/>
            <person name="Singh M."/>
            <person name="Singh A."/>
            <person name="Seah K."/>
            <person name="Emmerich C."/>
        </authorList>
    </citation>
    <scope>NUCLEOTIDE SEQUENCE</scope>
    <source>
        <strain evidence="3">DP1</strain>
    </source>
</reference>
<evidence type="ECO:0000256" key="1">
    <source>
        <dbReference type="SAM" id="MobiDB-lite"/>
    </source>
</evidence>
<dbReference type="PANTHER" id="PTHR13018">
    <property type="entry name" value="PROBABLE MEMBRANE PROTEIN DUF221-RELATED"/>
    <property type="match status" value="1"/>
</dbReference>
<feature type="transmembrane region" description="Helical" evidence="2">
    <location>
        <begin position="765"/>
        <end position="786"/>
    </location>
</feature>
<evidence type="ECO:0000313" key="4">
    <source>
        <dbReference type="Proteomes" id="UP001295684"/>
    </source>
</evidence>
<evidence type="ECO:0000256" key="2">
    <source>
        <dbReference type="SAM" id="Phobius"/>
    </source>
</evidence>
<evidence type="ECO:0008006" key="5">
    <source>
        <dbReference type="Google" id="ProtNLM"/>
    </source>
</evidence>